<comment type="caution">
    <text evidence="2">The sequence shown here is derived from an EMBL/GenBank/DDBJ whole genome shotgun (WGS) entry which is preliminary data.</text>
</comment>
<dbReference type="InterPro" id="IPR029062">
    <property type="entry name" value="Class_I_gatase-like"/>
</dbReference>
<organism evidence="2 3">
    <name type="scientific">Paenibacillus etheri</name>
    <dbReference type="NCBI Taxonomy" id="1306852"/>
    <lineage>
        <taxon>Bacteria</taxon>
        <taxon>Bacillati</taxon>
        <taxon>Bacillota</taxon>
        <taxon>Bacilli</taxon>
        <taxon>Bacillales</taxon>
        <taxon>Paenibacillaceae</taxon>
        <taxon>Paenibacillus</taxon>
    </lineage>
</organism>
<feature type="domain" description="DJ-1/PfpI" evidence="1">
    <location>
        <begin position="3"/>
        <end position="166"/>
    </location>
</feature>
<dbReference type="RefSeq" id="WP_060622502.1">
    <property type="nucleotide sequence ID" value="NZ_LCZJ02000018.1"/>
</dbReference>
<dbReference type="GO" id="GO:0005737">
    <property type="term" value="C:cytoplasm"/>
    <property type="evidence" value="ECO:0007669"/>
    <property type="project" value="TreeGrafter"/>
</dbReference>
<reference evidence="2 3" key="1">
    <citation type="journal article" date="2015" name="Int. Biodeterior. Biodegradation">
        <title>Physiological and genetic screening methods for the isolation of methyl tert-butyl ether-degrading bacteria for bioremediation purposes.</title>
        <authorList>
            <person name="Guisado I.M."/>
            <person name="Purswani J."/>
            <person name="Gonzalez Lopez J."/>
            <person name="Pozo C."/>
        </authorList>
    </citation>
    <scope>NUCLEOTIDE SEQUENCE [LARGE SCALE GENOMIC DNA]</scope>
    <source>
        <strain evidence="2 3">SH7</strain>
    </source>
</reference>
<evidence type="ECO:0000313" key="2">
    <source>
        <dbReference type="EMBL" id="KTD86936.1"/>
    </source>
</evidence>
<dbReference type="Gene3D" id="3.40.50.880">
    <property type="match status" value="1"/>
</dbReference>
<dbReference type="EMBL" id="LCZJ02000018">
    <property type="protein sequence ID" value="KTD86936.1"/>
    <property type="molecule type" value="Genomic_DNA"/>
</dbReference>
<proteinExistence type="predicted"/>
<dbReference type="Pfam" id="PF01965">
    <property type="entry name" value="DJ-1_PfpI"/>
    <property type="match status" value="1"/>
</dbReference>
<dbReference type="SUPFAM" id="SSF52317">
    <property type="entry name" value="Class I glutamine amidotransferase-like"/>
    <property type="match status" value="1"/>
</dbReference>
<keyword evidence="3" id="KW-1185">Reference proteome</keyword>
<dbReference type="InterPro" id="IPR002818">
    <property type="entry name" value="DJ-1/PfpI"/>
</dbReference>
<dbReference type="PANTHER" id="PTHR48094">
    <property type="entry name" value="PROTEIN/NUCLEIC ACID DEGLYCASE DJ-1-RELATED"/>
    <property type="match status" value="1"/>
</dbReference>
<name>A0A0W1B046_9BACL</name>
<evidence type="ECO:0000313" key="3">
    <source>
        <dbReference type="Proteomes" id="UP000054709"/>
    </source>
</evidence>
<dbReference type="CDD" id="cd03140">
    <property type="entry name" value="GATase1_PfpI_3"/>
    <property type="match status" value="1"/>
</dbReference>
<dbReference type="InterPro" id="IPR050325">
    <property type="entry name" value="Prot/Nucl_acid_deglycase"/>
</dbReference>
<dbReference type="OrthoDB" id="6003696at2"/>
<evidence type="ECO:0000259" key="1">
    <source>
        <dbReference type="Pfam" id="PF01965"/>
    </source>
</evidence>
<dbReference type="AlphaFoldDB" id="A0A0W1B046"/>
<sequence length="191" mass="21525">MKKEVLIFISNGYADWEAGYISAELNKPESEYKVRTVSLNSDNIKSMGGFTVIPDYNIDNIPSQFEMLILIGGTTWKDNSAIIPVVEKCIQDRTPIAAICDATTFLAEHGYLDNIPHTGNSLDYLKEYAPNYKGHTNFIEKQTVSSDDIITANGTAALEFTREILKKLKVMPVEKVDGWYTFFKNGFYQES</sequence>
<gene>
    <name evidence="2" type="ORF">UQ64_08795</name>
</gene>
<protein>
    <submittedName>
        <fullName evidence="2">Thiamine biosynthesis protein ThiJ</fullName>
    </submittedName>
</protein>
<dbReference type="Proteomes" id="UP000054709">
    <property type="component" value="Unassembled WGS sequence"/>
</dbReference>
<accession>A0A0W1B046</accession>
<dbReference type="PANTHER" id="PTHR48094:SF19">
    <property type="entry name" value="DJ-1_PFPI DOMAIN-CONTAINING PROTEIN"/>
    <property type="match status" value="1"/>
</dbReference>